<reference evidence="1" key="1">
    <citation type="submission" date="2024-03" db="EMBL/GenBank/DDBJ databases">
        <title>Novel Streptomyces species of biotechnological and ecological value are a feature of Machair soil.</title>
        <authorList>
            <person name="Prole J.R."/>
            <person name="Goodfellow M."/>
            <person name="Allenby N."/>
            <person name="Ward A.C."/>
        </authorList>
    </citation>
    <scope>NUCLEOTIDE SEQUENCE</scope>
    <source>
        <strain evidence="1">MS2.AVA.5</strain>
    </source>
</reference>
<keyword evidence="2" id="KW-1185">Reference proteome</keyword>
<gene>
    <name evidence="1" type="ORF">WKI67_27825</name>
</gene>
<name>A0ACC6Q0W1_9ACTN</name>
<evidence type="ECO:0000313" key="1">
    <source>
        <dbReference type="EMBL" id="MEJ8637180.1"/>
    </source>
</evidence>
<protein>
    <submittedName>
        <fullName evidence="1">Discoidin domain-containing protein</fullName>
    </submittedName>
</protein>
<proteinExistence type="predicted"/>
<comment type="caution">
    <text evidence="1">The sequence shown here is derived from an EMBL/GenBank/DDBJ whole genome shotgun (WGS) entry which is preliminary data.</text>
</comment>
<accession>A0ACC6Q0W1</accession>
<sequence length="853" mass="91878">MTLSRIFPLAPLVASALIAMAFPAVSYAGTGTAPARPVVCGSDTDPAWAPTSTTPDAAGDNHAYTGNGYLGARVPPLGSGYAESTATTGWPLFTPRYDGAFAAGLYAHNPGTTADRQVLAALPTWTTLDVRVGDETFGPASRISGYRQTVFRRCGLVRTALTWTTADGRVTDLVFDVVTDRSDPHTGAVRLRLTPRWGGEPEVTDRLDWRGARRVTRTGENTFRADGTATDGAVVTTLRRARHGATREYVKYVGVDTSLTSPDPRRSARAAARRAADRGWRQLMDANSAAWSTLWTADVLTPGRPELQTWLRSAQYGLLASSRRGSSDSLAPTGLTSDNYAGLVFWDAETWMYPGLLATRPELARPVVEYRYRTREAAAENAAKLGFKGLFYPWTSGGEGALWSECQSWNPPHCLTQNHLQGDVSLAVWQYYLATGDRDWLRERGWPLLKGIAEFWASRVTANPDGSYSVKDVAGPDEYSNGVDDGVFTNAGAATALRHAIRAAGLLGESAPPQWRRTADGLRIPYDAQRKIFLQYAGYNGSRIKQADTVLLTYPLEWPMEKGAGAATLDYYAERTDPDGPAMTDSVHAIDAAEIGEPGCSAYTYLQRAIRPFVRGPFATFAEARGDKAGADDPLAGSPAQDFLTGKGGFLQVFTHGLTGLRLREDGVRIAPMLPPQLASGVTLRGLRWQGRTYDIALGARRTTVRLTQGEPFTLHTPAGPVRLKDAVTLPTRRPDLAPTDNAARCVTASASSEEPGMYAAAAVDGSAATAWVPDGATGTLTADLGRSTALASVTPQWTEVRPAAYTVEASKDAVHWAPFRAGAAVRHIRVTVRSKDAENPAGVRELTARRRG</sequence>
<organism evidence="1 2">
    <name type="scientific">Streptomyces achmelvichensis</name>
    <dbReference type="NCBI Taxonomy" id="3134111"/>
    <lineage>
        <taxon>Bacteria</taxon>
        <taxon>Bacillati</taxon>
        <taxon>Actinomycetota</taxon>
        <taxon>Actinomycetes</taxon>
        <taxon>Kitasatosporales</taxon>
        <taxon>Streptomycetaceae</taxon>
        <taxon>Streptomyces</taxon>
    </lineage>
</organism>
<evidence type="ECO:0000313" key="2">
    <source>
        <dbReference type="Proteomes" id="UP001377168"/>
    </source>
</evidence>
<dbReference type="Proteomes" id="UP001377168">
    <property type="component" value="Unassembled WGS sequence"/>
</dbReference>
<dbReference type="EMBL" id="JBBKAJ010000022">
    <property type="protein sequence ID" value="MEJ8637180.1"/>
    <property type="molecule type" value="Genomic_DNA"/>
</dbReference>